<dbReference type="PANTHER" id="PTHR37721">
    <property type="entry name" value="OS05G0464200 PROTEIN"/>
    <property type="match status" value="1"/>
</dbReference>
<protein>
    <submittedName>
        <fullName evidence="2">Uncharacterized protein</fullName>
    </submittedName>
</protein>
<dbReference type="Proteomes" id="UP000607653">
    <property type="component" value="Unassembled WGS sequence"/>
</dbReference>
<reference evidence="2 3" key="1">
    <citation type="journal article" date="2020" name="Mol. Biol. Evol.">
        <title>Distinct Expression and Methylation Patterns for Genes with Different Fates following a Single Whole-Genome Duplication in Flowering Plants.</title>
        <authorList>
            <person name="Shi T."/>
            <person name="Rahmani R.S."/>
            <person name="Gugger P.F."/>
            <person name="Wang M."/>
            <person name="Li H."/>
            <person name="Zhang Y."/>
            <person name="Li Z."/>
            <person name="Wang Q."/>
            <person name="Van de Peer Y."/>
            <person name="Marchal K."/>
            <person name="Chen J."/>
        </authorList>
    </citation>
    <scope>NUCLEOTIDE SEQUENCE [LARGE SCALE GENOMIC DNA]</scope>
    <source>
        <tissue evidence="2">Leaf</tissue>
    </source>
</reference>
<name>A0A822Y405_NELNU</name>
<organism evidence="2 3">
    <name type="scientific">Nelumbo nucifera</name>
    <name type="common">Sacred lotus</name>
    <dbReference type="NCBI Taxonomy" id="4432"/>
    <lineage>
        <taxon>Eukaryota</taxon>
        <taxon>Viridiplantae</taxon>
        <taxon>Streptophyta</taxon>
        <taxon>Embryophyta</taxon>
        <taxon>Tracheophyta</taxon>
        <taxon>Spermatophyta</taxon>
        <taxon>Magnoliopsida</taxon>
        <taxon>Proteales</taxon>
        <taxon>Nelumbonaceae</taxon>
        <taxon>Nelumbo</taxon>
    </lineage>
</organism>
<dbReference type="PANTHER" id="PTHR37721:SF1">
    <property type="entry name" value="OS05G0464200 PROTEIN"/>
    <property type="match status" value="1"/>
</dbReference>
<feature type="region of interest" description="Disordered" evidence="1">
    <location>
        <begin position="40"/>
        <end position="79"/>
    </location>
</feature>
<proteinExistence type="predicted"/>
<dbReference type="EMBL" id="DUZY01000002">
    <property type="protein sequence ID" value="DAD26039.1"/>
    <property type="molecule type" value="Genomic_DNA"/>
</dbReference>
<keyword evidence="3" id="KW-1185">Reference proteome</keyword>
<sequence>MATTTAMPLKKENVNLPPKRGQIKARIFSNLFKTVTKVAKEEGGRLNRKRQKGDGGSSNSVSATPTSSAYASESEFCSK</sequence>
<evidence type="ECO:0000313" key="2">
    <source>
        <dbReference type="EMBL" id="DAD26039.1"/>
    </source>
</evidence>
<dbReference type="AlphaFoldDB" id="A0A822Y405"/>
<accession>A0A822Y405</accession>
<feature type="compositionally biased region" description="Low complexity" evidence="1">
    <location>
        <begin position="57"/>
        <end position="69"/>
    </location>
</feature>
<evidence type="ECO:0000256" key="1">
    <source>
        <dbReference type="SAM" id="MobiDB-lite"/>
    </source>
</evidence>
<gene>
    <name evidence="2" type="ORF">HUJ06_027507</name>
</gene>
<evidence type="ECO:0000313" key="3">
    <source>
        <dbReference type="Proteomes" id="UP000607653"/>
    </source>
</evidence>
<comment type="caution">
    <text evidence="2">The sequence shown here is derived from an EMBL/GenBank/DDBJ whole genome shotgun (WGS) entry which is preliminary data.</text>
</comment>